<dbReference type="InterPro" id="IPR011991">
    <property type="entry name" value="ArsR-like_HTH"/>
</dbReference>
<dbReference type="SMART" id="SM00347">
    <property type="entry name" value="HTH_MARR"/>
    <property type="match status" value="1"/>
</dbReference>
<evidence type="ECO:0000313" key="3">
    <source>
        <dbReference type="Proteomes" id="UP000076512"/>
    </source>
</evidence>
<dbReference type="AlphaFoldDB" id="A0A164HL51"/>
<dbReference type="InterPro" id="IPR036390">
    <property type="entry name" value="WH_DNA-bd_sf"/>
</dbReference>
<name>A0A164HL51_9NOCA</name>
<dbReference type="PRINTS" id="PR00598">
    <property type="entry name" value="HTHMARR"/>
</dbReference>
<dbReference type="SUPFAM" id="SSF46785">
    <property type="entry name" value="Winged helix' DNA-binding domain"/>
    <property type="match status" value="1"/>
</dbReference>
<dbReference type="Pfam" id="PF12802">
    <property type="entry name" value="MarR_2"/>
    <property type="match status" value="1"/>
</dbReference>
<dbReference type="Gene3D" id="1.10.10.10">
    <property type="entry name" value="Winged helix-like DNA-binding domain superfamily/Winged helix DNA-binding domain"/>
    <property type="match status" value="1"/>
</dbReference>
<dbReference type="EMBL" id="LWGR01000021">
    <property type="protein sequence ID" value="KZM68611.1"/>
    <property type="molecule type" value="Genomic_DNA"/>
</dbReference>
<accession>A0A164HL51</accession>
<dbReference type="STRING" id="455432.AWN90_12285"/>
<dbReference type="InterPro" id="IPR036388">
    <property type="entry name" value="WH-like_DNA-bd_sf"/>
</dbReference>
<dbReference type="GO" id="GO:0003700">
    <property type="term" value="F:DNA-binding transcription factor activity"/>
    <property type="evidence" value="ECO:0007669"/>
    <property type="project" value="InterPro"/>
</dbReference>
<sequence length="156" mass="17430">MTDRGDLSERLTLAAQRNATDAVMMHQAVADKLGLHVTDLRCLNLLRLGGPATPGELANRTGLTTGAVTRMIDRLLRGGLVTRAHDERDRRRVIITATEDRADEIARHYEPLAREFGRVMADYTDEQLELILGLFDRLHETSLRVTALLRDAESAE</sequence>
<gene>
    <name evidence="2" type="ORF">AWN90_12285</name>
</gene>
<proteinExistence type="predicted"/>
<dbReference type="PANTHER" id="PTHR33164">
    <property type="entry name" value="TRANSCRIPTIONAL REGULATOR, MARR FAMILY"/>
    <property type="match status" value="1"/>
</dbReference>
<reference evidence="2 3" key="1">
    <citation type="submission" date="2016-04" db="EMBL/GenBank/DDBJ databases">
        <authorList>
            <person name="Evans L.H."/>
            <person name="Alamgir A."/>
            <person name="Owens N."/>
            <person name="Weber N.D."/>
            <person name="Virtaneva K."/>
            <person name="Barbian K."/>
            <person name="Babar A."/>
            <person name="Rosenke K."/>
        </authorList>
    </citation>
    <scope>NUCLEOTIDE SEQUENCE [LARGE SCALE GENOMIC DNA]</scope>
    <source>
        <strain evidence="2 3">IFM 0406</strain>
    </source>
</reference>
<evidence type="ECO:0000313" key="2">
    <source>
        <dbReference type="EMBL" id="KZM68611.1"/>
    </source>
</evidence>
<dbReference type="InterPro" id="IPR000835">
    <property type="entry name" value="HTH_MarR-typ"/>
</dbReference>
<protein>
    <recommendedName>
        <fullName evidence="1">HTH marR-type domain-containing protein</fullName>
    </recommendedName>
</protein>
<dbReference type="InterPro" id="IPR039422">
    <property type="entry name" value="MarR/SlyA-like"/>
</dbReference>
<dbReference type="CDD" id="cd00090">
    <property type="entry name" value="HTH_ARSR"/>
    <property type="match status" value="1"/>
</dbReference>
<organism evidence="2 3">
    <name type="scientific">Nocardia terpenica</name>
    <dbReference type="NCBI Taxonomy" id="455432"/>
    <lineage>
        <taxon>Bacteria</taxon>
        <taxon>Bacillati</taxon>
        <taxon>Actinomycetota</taxon>
        <taxon>Actinomycetes</taxon>
        <taxon>Mycobacteriales</taxon>
        <taxon>Nocardiaceae</taxon>
        <taxon>Nocardia</taxon>
    </lineage>
</organism>
<feature type="domain" description="HTH marR-type" evidence="1">
    <location>
        <begin position="4"/>
        <end position="140"/>
    </location>
</feature>
<dbReference type="GO" id="GO:0006950">
    <property type="term" value="P:response to stress"/>
    <property type="evidence" value="ECO:0007669"/>
    <property type="project" value="TreeGrafter"/>
</dbReference>
<dbReference type="RefSeq" id="WP_067580376.1">
    <property type="nucleotide sequence ID" value="NZ_JABMCZ010000002.1"/>
</dbReference>
<dbReference type="PANTHER" id="PTHR33164:SF106">
    <property type="entry name" value="TRANSCRIPTIONAL REGULATORY PROTEIN"/>
    <property type="match status" value="1"/>
</dbReference>
<dbReference type="Proteomes" id="UP000076512">
    <property type="component" value="Unassembled WGS sequence"/>
</dbReference>
<comment type="caution">
    <text evidence="2">The sequence shown here is derived from an EMBL/GenBank/DDBJ whole genome shotgun (WGS) entry which is preliminary data.</text>
</comment>
<keyword evidence="3" id="KW-1185">Reference proteome</keyword>
<evidence type="ECO:0000259" key="1">
    <source>
        <dbReference type="PROSITE" id="PS50995"/>
    </source>
</evidence>
<dbReference type="OrthoDB" id="162531at2"/>
<dbReference type="PROSITE" id="PS50995">
    <property type="entry name" value="HTH_MARR_2"/>
    <property type="match status" value="1"/>
</dbReference>